<dbReference type="PANTHER" id="PTHR43214:SF43">
    <property type="entry name" value="TWO-COMPONENT RESPONSE REGULATOR"/>
    <property type="match status" value="1"/>
</dbReference>
<dbReference type="PROSITE" id="PS00622">
    <property type="entry name" value="HTH_LUXR_1"/>
    <property type="match status" value="1"/>
</dbReference>
<dbReference type="GO" id="GO:0000160">
    <property type="term" value="P:phosphorelay signal transduction system"/>
    <property type="evidence" value="ECO:0007669"/>
    <property type="project" value="InterPro"/>
</dbReference>
<keyword evidence="1 3" id="KW-0597">Phosphoprotein</keyword>
<sequence length="215" mass="22349">MTSVCPIRVLLVDDHRLVRAGVRGLLLDAGDFAVVGEAASCEEACRVAGGLEPDVIVLDISLPGVSGIEGIARLRRIVPGAAILMLSMHESDPLLKLALGQGASGYLSKRSAPQELATAVRAVAAGGTYLEGAMAHAIATHAEDDTAPGIASLGPREFEVFVMLARGHSVKEIGLALHLSPKTIHTHRARVLEKLGVHCAAELVQLAVEAGVVEP</sequence>
<dbReference type="HOGENOM" id="CLU_000445_90_1_6"/>
<reference evidence="6 7" key="1">
    <citation type="submission" date="2013-12" db="EMBL/GenBank/DDBJ databases">
        <authorList>
            <consortium name="DOE Joint Genome Institute"/>
            <person name="Muyzer G."/>
            <person name="Huntemann M."/>
            <person name="Han J."/>
            <person name="Chen A."/>
            <person name="Kyrpides N."/>
            <person name="Mavromatis K."/>
            <person name="Markowitz V."/>
            <person name="Palaniappan K."/>
            <person name="Ivanova N."/>
            <person name="Schaumberg A."/>
            <person name="Pati A."/>
            <person name="Liolios K."/>
            <person name="Nordberg H.P."/>
            <person name="Cantor M.N."/>
            <person name="Hua S.X."/>
            <person name="Woyke T."/>
        </authorList>
    </citation>
    <scope>NUCLEOTIDE SEQUENCE [LARGE SCALE GENOMIC DNA]</scope>
    <source>
        <strain evidence="6 7">ARh 1</strain>
    </source>
</reference>
<dbReference type="STRING" id="713585.THITH_17200"/>
<dbReference type="GO" id="GO:0003677">
    <property type="term" value="F:DNA binding"/>
    <property type="evidence" value="ECO:0007669"/>
    <property type="project" value="UniProtKB-KW"/>
</dbReference>
<dbReference type="Gene3D" id="3.40.50.2300">
    <property type="match status" value="1"/>
</dbReference>
<dbReference type="CDD" id="cd06170">
    <property type="entry name" value="LuxR_C_like"/>
    <property type="match status" value="1"/>
</dbReference>
<evidence type="ECO:0000259" key="5">
    <source>
        <dbReference type="PROSITE" id="PS50110"/>
    </source>
</evidence>
<dbReference type="RefSeq" id="WP_006746654.1">
    <property type="nucleotide sequence ID" value="NZ_CP007029.1"/>
</dbReference>
<gene>
    <name evidence="6" type="ORF">THITH_17200</name>
</gene>
<dbReference type="InterPro" id="IPR000792">
    <property type="entry name" value="Tscrpt_reg_LuxR_C"/>
</dbReference>
<proteinExistence type="predicted"/>
<dbReference type="CDD" id="cd17535">
    <property type="entry name" value="REC_NarL-like"/>
    <property type="match status" value="1"/>
</dbReference>
<dbReference type="Pfam" id="PF00196">
    <property type="entry name" value="GerE"/>
    <property type="match status" value="1"/>
</dbReference>
<dbReference type="PANTHER" id="PTHR43214">
    <property type="entry name" value="TWO-COMPONENT RESPONSE REGULATOR"/>
    <property type="match status" value="1"/>
</dbReference>
<evidence type="ECO:0000313" key="6">
    <source>
        <dbReference type="EMBL" id="AHE99742.1"/>
    </source>
</evidence>
<keyword evidence="7" id="KW-1185">Reference proteome</keyword>
<dbReference type="SMART" id="SM00448">
    <property type="entry name" value="REC"/>
    <property type="match status" value="1"/>
</dbReference>
<accession>W0DR80</accession>
<feature type="domain" description="Response regulatory" evidence="5">
    <location>
        <begin position="8"/>
        <end position="124"/>
    </location>
</feature>
<dbReference type="SUPFAM" id="SSF46894">
    <property type="entry name" value="C-terminal effector domain of the bipartite response regulators"/>
    <property type="match status" value="1"/>
</dbReference>
<dbReference type="InterPro" id="IPR001789">
    <property type="entry name" value="Sig_transdc_resp-reg_receiver"/>
</dbReference>
<dbReference type="AlphaFoldDB" id="W0DR80"/>
<dbReference type="GO" id="GO:0006355">
    <property type="term" value="P:regulation of DNA-templated transcription"/>
    <property type="evidence" value="ECO:0007669"/>
    <property type="project" value="InterPro"/>
</dbReference>
<keyword evidence="2" id="KW-0238">DNA-binding</keyword>
<evidence type="ECO:0000313" key="7">
    <source>
        <dbReference type="Proteomes" id="UP000005289"/>
    </source>
</evidence>
<name>W0DR80_9GAMM</name>
<dbReference type="EMBL" id="CP007029">
    <property type="protein sequence ID" value="AHE99742.1"/>
    <property type="molecule type" value="Genomic_DNA"/>
</dbReference>
<dbReference type="PRINTS" id="PR00038">
    <property type="entry name" value="HTHLUXR"/>
</dbReference>
<dbReference type="SMART" id="SM00421">
    <property type="entry name" value="HTH_LUXR"/>
    <property type="match status" value="1"/>
</dbReference>
<feature type="modified residue" description="4-aspartylphosphate" evidence="3">
    <location>
        <position position="59"/>
    </location>
</feature>
<dbReference type="InterPro" id="IPR058245">
    <property type="entry name" value="NreC/VraR/RcsB-like_REC"/>
</dbReference>
<evidence type="ECO:0000259" key="4">
    <source>
        <dbReference type="PROSITE" id="PS50043"/>
    </source>
</evidence>
<dbReference type="InterPro" id="IPR039420">
    <property type="entry name" value="WalR-like"/>
</dbReference>
<dbReference type="InterPro" id="IPR016032">
    <property type="entry name" value="Sig_transdc_resp-reg_C-effctor"/>
</dbReference>
<dbReference type="KEGG" id="tti:THITH_17200"/>
<organism evidence="6 7">
    <name type="scientific">Thioalkalivibrio paradoxus ARh 1</name>
    <dbReference type="NCBI Taxonomy" id="713585"/>
    <lineage>
        <taxon>Bacteria</taxon>
        <taxon>Pseudomonadati</taxon>
        <taxon>Pseudomonadota</taxon>
        <taxon>Gammaproteobacteria</taxon>
        <taxon>Chromatiales</taxon>
        <taxon>Ectothiorhodospiraceae</taxon>
        <taxon>Thioalkalivibrio</taxon>
    </lineage>
</organism>
<dbReference type="PROSITE" id="PS50110">
    <property type="entry name" value="RESPONSE_REGULATORY"/>
    <property type="match status" value="1"/>
</dbReference>
<dbReference type="PROSITE" id="PS50043">
    <property type="entry name" value="HTH_LUXR_2"/>
    <property type="match status" value="1"/>
</dbReference>
<evidence type="ECO:0000256" key="2">
    <source>
        <dbReference type="ARBA" id="ARBA00023125"/>
    </source>
</evidence>
<feature type="domain" description="HTH luxR-type" evidence="4">
    <location>
        <begin position="146"/>
        <end position="211"/>
    </location>
</feature>
<dbReference type="InterPro" id="IPR011006">
    <property type="entry name" value="CheY-like_superfamily"/>
</dbReference>
<dbReference type="Pfam" id="PF00072">
    <property type="entry name" value="Response_reg"/>
    <property type="match status" value="1"/>
</dbReference>
<dbReference type="SUPFAM" id="SSF52172">
    <property type="entry name" value="CheY-like"/>
    <property type="match status" value="1"/>
</dbReference>
<evidence type="ECO:0000256" key="1">
    <source>
        <dbReference type="ARBA" id="ARBA00022553"/>
    </source>
</evidence>
<dbReference type="Proteomes" id="UP000005289">
    <property type="component" value="Chromosome"/>
</dbReference>
<evidence type="ECO:0000256" key="3">
    <source>
        <dbReference type="PROSITE-ProRule" id="PRU00169"/>
    </source>
</evidence>
<protein>
    <submittedName>
        <fullName evidence="6">LuxR family transcriptional regulator</fullName>
    </submittedName>
</protein>
<dbReference type="OrthoDB" id="9796655at2"/>